<evidence type="ECO:0000256" key="1">
    <source>
        <dbReference type="ARBA" id="ARBA00022729"/>
    </source>
</evidence>
<dbReference type="Gene3D" id="2.90.10.10">
    <property type="entry name" value="Bulb-type lectin domain"/>
    <property type="match status" value="1"/>
</dbReference>
<feature type="domain" description="Bulb-type lectin" evidence="5">
    <location>
        <begin position="25"/>
        <end position="144"/>
    </location>
</feature>
<organism evidence="6 7">
    <name type="scientific">Hevea brasiliensis</name>
    <name type="common">Para rubber tree</name>
    <name type="synonym">Siphonia brasiliensis</name>
    <dbReference type="NCBI Taxonomy" id="3981"/>
    <lineage>
        <taxon>Eukaryota</taxon>
        <taxon>Viridiplantae</taxon>
        <taxon>Streptophyta</taxon>
        <taxon>Embryophyta</taxon>
        <taxon>Tracheophyta</taxon>
        <taxon>Spermatophyta</taxon>
        <taxon>Magnoliopsida</taxon>
        <taxon>eudicotyledons</taxon>
        <taxon>Gunneridae</taxon>
        <taxon>Pentapetalae</taxon>
        <taxon>rosids</taxon>
        <taxon>fabids</taxon>
        <taxon>Malpighiales</taxon>
        <taxon>Euphorbiaceae</taxon>
        <taxon>Crotonoideae</taxon>
        <taxon>Micrandreae</taxon>
        <taxon>Hevea</taxon>
    </lineage>
</organism>
<dbReference type="EMBL" id="JAAGAX010000003">
    <property type="protein sequence ID" value="KAF2319347.1"/>
    <property type="molecule type" value="Genomic_DNA"/>
</dbReference>
<evidence type="ECO:0000259" key="5">
    <source>
        <dbReference type="PROSITE" id="PS50927"/>
    </source>
</evidence>
<dbReference type="CDD" id="cd00028">
    <property type="entry name" value="B_lectin"/>
    <property type="match status" value="1"/>
</dbReference>
<dbReference type="PANTHER" id="PTHR47976">
    <property type="entry name" value="G-TYPE LECTIN S-RECEPTOR-LIKE SERINE/THREONINE-PROTEIN KINASE SD2-5"/>
    <property type="match status" value="1"/>
</dbReference>
<dbReference type="InterPro" id="IPR036426">
    <property type="entry name" value="Bulb-type_lectin_dom_sf"/>
</dbReference>
<sequence>MGFSHYLVLFVLLSLPVLLGAQKANISLGSYLTASDDASWRSPSGDFAFGFSRINNQDLFLLAIWYEKIPGRTLVWYANGDNLAPKGSKLQLSNNGNFTLTGPQGQEIWNPKSSTDGVAYAAMLDDGNFVLAGRDSNYLWESFKNPTDTILPTQVLELGGKLSSRQTETNYSKGRNGSVVNLTKNRTKSMGDYYYRATLDADGIFALHAHPRTQTNGSLGKTWFAIWSVPDDICSDMDAGTPTDLGGGPCGYNSYCRLDEKRRPLCECLPGFSLSDPNNKLNGCKQNRIPNCHQDNAKPEDLYEMQELPNTFWPVSANFEQLPG</sequence>
<accession>A0A6A6N1Q4</accession>
<keyword evidence="2" id="KW-1015">Disulfide bond</keyword>
<evidence type="ECO:0000256" key="2">
    <source>
        <dbReference type="ARBA" id="ARBA00023157"/>
    </source>
</evidence>
<feature type="signal peptide" evidence="4">
    <location>
        <begin position="1"/>
        <end position="21"/>
    </location>
</feature>
<dbReference type="InterPro" id="IPR001480">
    <property type="entry name" value="Bulb-type_lectin_dom"/>
</dbReference>
<proteinExistence type="predicted"/>
<dbReference type="AlphaFoldDB" id="A0A6A6N1Q4"/>
<dbReference type="SMART" id="SM00108">
    <property type="entry name" value="B_lectin"/>
    <property type="match status" value="1"/>
</dbReference>
<keyword evidence="7" id="KW-1185">Reference proteome</keyword>
<keyword evidence="1 4" id="KW-0732">Signal</keyword>
<name>A0A6A6N1Q4_HEVBR</name>
<feature type="chain" id="PRO_5025651351" description="Bulb-type lectin domain-containing protein" evidence="4">
    <location>
        <begin position="22"/>
        <end position="324"/>
    </location>
</feature>
<dbReference type="Proteomes" id="UP000467840">
    <property type="component" value="Chromosome 10"/>
</dbReference>
<evidence type="ECO:0000256" key="4">
    <source>
        <dbReference type="SAM" id="SignalP"/>
    </source>
</evidence>
<dbReference type="PANTHER" id="PTHR47976:SF116">
    <property type="entry name" value="RECEPTOR-LIKE SERINE_THREONINE-PROTEIN KINASE"/>
    <property type="match status" value="1"/>
</dbReference>
<protein>
    <recommendedName>
        <fullName evidence="5">Bulb-type lectin domain-containing protein</fullName>
    </recommendedName>
</protein>
<keyword evidence="3" id="KW-0325">Glycoprotein</keyword>
<evidence type="ECO:0000313" key="6">
    <source>
        <dbReference type="EMBL" id="KAF2319347.1"/>
    </source>
</evidence>
<dbReference type="InterPro" id="IPR051343">
    <property type="entry name" value="G-type_lectin_kinases/EP1-like"/>
</dbReference>
<evidence type="ECO:0000256" key="3">
    <source>
        <dbReference type="ARBA" id="ARBA00023180"/>
    </source>
</evidence>
<comment type="caution">
    <text evidence="6">The sequence shown here is derived from an EMBL/GenBank/DDBJ whole genome shotgun (WGS) entry which is preliminary data.</text>
</comment>
<dbReference type="Pfam" id="PF01453">
    <property type="entry name" value="B_lectin"/>
    <property type="match status" value="1"/>
</dbReference>
<dbReference type="FunFam" id="2.90.10.10:FF:000013">
    <property type="entry name" value="G-type lectin S-receptor-like serine/threonine-protein kinase LECRK1"/>
    <property type="match status" value="1"/>
</dbReference>
<dbReference type="SUPFAM" id="SSF51110">
    <property type="entry name" value="alpha-D-mannose-specific plant lectins"/>
    <property type="match status" value="1"/>
</dbReference>
<evidence type="ECO:0000313" key="7">
    <source>
        <dbReference type="Proteomes" id="UP000467840"/>
    </source>
</evidence>
<gene>
    <name evidence="6" type="ORF">GH714_014944</name>
</gene>
<dbReference type="PROSITE" id="PS50927">
    <property type="entry name" value="BULB_LECTIN"/>
    <property type="match status" value="1"/>
</dbReference>
<reference evidence="6 7" key="1">
    <citation type="journal article" date="2020" name="Mol. Plant">
        <title>The Chromosome-Based Rubber Tree Genome Provides New Insights into Spurge Genome Evolution and Rubber Biosynthesis.</title>
        <authorList>
            <person name="Liu J."/>
            <person name="Shi C."/>
            <person name="Shi C.C."/>
            <person name="Li W."/>
            <person name="Zhang Q.J."/>
            <person name="Zhang Y."/>
            <person name="Li K."/>
            <person name="Lu H.F."/>
            <person name="Shi C."/>
            <person name="Zhu S.T."/>
            <person name="Xiao Z.Y."/>
            <person name="Nan H."/>
            <person name="Yue Y."/>
            <person name="Zhu X.G."/>
            <person name="Wu Y."/>
            <person name="Hong X.N."/>
            <person name="Fan G.Y."/>
            <person name="Tong Y."/>
            <person name="Zhang D."/>
            <person name="Mao C.L."/>
            <person name="Liu Y.L."/>
            <person name="Hao S.J."/>
            <person name="Liu W.Q."/>
            <person name="Lv M.Q."/>
            <person name="Zhang H.B."/>
            <person name="Liu Y."/>
            <person name="Hu-Tang G.R."/>
            <person name="Wang J.P."/>
            <person name="Wang J.H."/>
            <person name="Sun Y.H."/>
            <person name="Ni S.B."/>
            <person name="Chen W.B."/>
            <person name="Zhang X.C."/>
            <person name="Jiao Y.N."/>
            <person name="Eichler E.E."/>
            <person name="Li G.H."/>
            <person name="Liu X."/>
            <person name="Gao L.Z."/>
        </authorList>
    </citation>
    <scope>NUCLEOTIDE SEQUENCE [LARGE SCALE GENOMIC DNA]</scope>
    <source>
        <strain evidence="7">cv. GT1</strain>
        <tissue evidence="6">Leaf</tissue>
    </source>
</reference>